<dbReference type="EMBL" id="GL983508">
    <property type="protein sequence ID" value="EGR33132.1"/>
    <property type="molecule type" value="Genomic_DNA"/>
</dbReference>
<dbReference type="AlphaFoldDB" id="G0QNU1"/>
<evidence type="ECO:0000313" key="1">
    <source>
        <dbReference type="EMBL" id="EGR33132.1"/>
    </source>
</evidence>
<protein>
    <submittedName>
        <fullName evidence="1">Uncharacterized protein</fullName>
    </submittedName>
</protein>
<name>G0QNU1_ICHMU</name>
<dbReference type="RefSeq" id="XP_004037118.1">
    <property type="nucleotide sequence ID" value="XM_004037070.1"/>
</dbReference>
<evidence type="ECO:0000313" key="2">
    <source>
        <dbReference type="Proteomes" id="UP000008983"/>
    </source>
</evidence>
<organism evidence="1 2">
    <name type="scientific">Ichthyophthirius multifiliis</name>
    <name type="common">White spot disease agent</name>
    <name type="synonym">Ich</name>
    <dbReference type="NCBI Taxonomy" id="5932"/>
    <lineage>
        <taxon>Eukaryota</taxon>
        <taxon>Sar</taxon>
        <taxon>Alveolata</taxon>
        <taxon>Ciliophora</taxon>
        <taxon>Intramacronucleata</taxon>
        <taxon>Oligohymenophorea</taxon>
        <taxon>Hymenostomatida</taxon>
        <taxon>Ophryoglenina</taxon>
        <taxon>Ichthyophthirius</taxon>
    </lineage>
</organism>
<accession>G0QNU1</accession>
<dbReference type="Proteomes" id="UP000008983">
    <property type="component" value="Unassembled WGS sequence"/>
</dbReference>
<gene>
    <name evidence="1" type="ORF">IMG5_061310</name>
</gene>
<dbReference type="GeneID" id="14909300"/>
<reference evidence="1 2" key="1">
    <citation type="submission" date="2011-07" db="EMBL/GenBank/DDBJ databases">
        <authorList>
            <person name="Coyne R."/>
            <person name="Brami D."/>
            <person name="Johnson J."/>
            <person name="Hostetler J."/>
            <person name="Hannick L."/>
            <person name="Clark T."/>
            <person name="Cassidy-Hanley D."/>
            <person name="Inman J."/>
        </authorList>
    </citation>
    <scope>NUCLEOTIDE SEQUENCE [LARGE SCALE GENOMIC DNA]</scope>
    <source>
        <strain evidence="1 2">G5</strain>
    </source>
</reference>
<dbReference type="InParanoid" id="G0QNU1"/>
<proteinExistence type="predicted"/>
<sequence length="205" mass="24581">MLKEYYKVKLNFKNQTLIKALKIKLLYVQPPQVEMEIFFNLLESKNKQKIWIKQMIILMNLQNNMIQIIKSLMMLKFCSMNLQNNTKILKIKGILIWLKLITLKPMIIDQMKNMLNKTCKLYLQELKIKNSVELLKQKLLLLLRLIVLLIKFKQKQQHLLLFMLQINVLSQKIYQMINHQMPNIIPDTMAVLLNLLIISKLYFHK</sequence>
<keyword evidence="2" id="KW-1185">Reference proteome</keyword>